<keyword evidence="2" id="KW-0929">Antimicrobial</keyword>
<keyword evidence="3" id="KW-0295">Fungicide</keyword>
<evidence type="ECO:0000256" key="4">
    <source>
        <dbReference type="ARBA" id="ARBA00022821"/>
    </source>
</evidence>
<keyword evidence="6" id="KW-0732">Signal</keyword>
<evidence type="ECO:0000313" key="7">
    <source>
        <dbReference type="EMBL" id="KAK4745919.1"/>
    </source>
</evidence>
<keyword evidence="4" id="KW-0611">Plant defense</keyword>
<dbReference type="AlphaFoldDB" id="A0AAN7GXK0"/>
<feature type="signal peptide" evidence="6">
    <location>
        <begin position="1"/>
        <end position="22"/>
    </location>
</feature>
<evidence type="ECO:0000256" key="1">
    <source>
        <dbReference type="ARBA" id="ARBA00006722"/>
    </source>
</evidence>
<dbReference type="EMBL" id="JAXIOK010000021">
    <property type="protein sequence ID" value="KAK4745919.1"/>
    <property type="molecule type" value="Genomic_DNA"/>
</dbReference>
<protein>
    <submittedName>
        <fullName evidence="7">Uncharacterized protein</fullName>
    </submittedName>
</protein>
<dbReference type="PANTHER" id="PTHR33830">
    <property type="entry name" value="DEFENSIN-LIKE PROTEIN 184-RELATED"/>
    <property type="match status" value="1"/>
</dbReference>
<evidence type="ECO:0000256" key="2">
    <source>
        <dbReference type="ARBA" id="ARBA00022529"/>
    </source>
</evidence>
<comment type="caution">
    <text evidence="7">The sequence shown here is derived from an EMBL/GenBank/DDBJ whole genome shotgun (WGS) entry which is preliminary data.</text>
</comment>
<evidence type="ECO:0000313" key="8">
    <source>
        <dbReference type="Proteomes" id="UP001345219"/>
    </source>
</evidence>
<keyword evidence="8" id="KW-1185">Reference proteome</keyword>
<dbReference type="GO" id="GO:0031640">
    <property type="term" value="P:killing of cells of another organism"/>
    <property type="evidence" value="ECO:0007669"/>
    <property type="project" value="UniProtKB-KW"/>
</dbReference>
<dbReference type="PANTHER" id="PTHR33830:SF3">
    <property type="entry name" value="DEFENSIN-LIKE PROTEIN 127-RELATED"/>
    <property type="match status" value="1"/>
</dbReference>
<evidence type="ECO:0000256" key="5">
    <source>
        <dbReference type="ARBA" id="ARBA00023157"/>
    </source>
</evidence>
<comment type="similarity">
    <text evidence="1">Belongs to the DEFL family.</text>
</comment>
<dbReference type="Proteomes" id="UP001345219">
    <property type="component" value="Chromosome 10"/>
</dbReference>
<proteinExistence type="inferred from homology"/>
<dbReference type="InterPro" id="IPR010851">
    <property type="entry name" value="DEFL"/>
</dbReference>
<dbReference type="Pfam" id="PF07333">
    <property type="entry name" value="SLR1-BP"/>
    <property type="match status" value="1"/>
</dbReference>
<dbReference type="GO" id="GO:0050832">
    <property type="term" value="P:defense response to fungus"/>
    <property type="evidence" value="ECO:0007669"/>
    <property type="project" value="UniProtKB-KW"/>
</dbReference>
<keyword evidence="5" id="KW-1015">Disulfide bond</keyword>
<evidence type="ECO:0000256" key="6">
    <source>
        <dbReference type="SAM" id="SignalP"/>
    </source>
</evidence>
<accession>A0AAN7GXK0</accession>
<organism evidence="7 8">
    <name type="scientific">Trapa incisa</name>
    <dbReference type="NCBI Taxonomy" id="236973"/>
    <lineage>
        <taxon>Eukaryota</taxon>
        <taxon>Viridiplantae</taxon>
        <taxon>Streptophyta</taxon>
        <taxon>Embryophyta</taxon>
        <taxon>Tracheophyta</taxon>
        <taxon>Spermatophyta</taxon>
        <taxon>Magnoliopsida</taxon>
        <taxon>eudicotyledons</taxon>
        <taxon>Gunneridae</taxon>
        <taxon>Pentapetalae</taxon>
        <taxon>rosids</taxon>
        <taxon>malvids</taxon>
        <taxon>Myrtales</taxon>
        <taxon>Lythraceae</taxon>
        <taxon>Trapa</taxon>
    </lineage>
</organism>
<name>A0AAN7GXK0_9MYRT</name>
<reference evidence="7 8" key="1">
    <citation type="journal article" date="2023" name="Hortic Res">
        <title>Pangenome of water caltrop reveals structural variations and asymmetric subgenome divergence after allopolyploidization.</title>
        <authorList>
            <person name="Zhang X."/>
            <person name="Chen Y."/>
            <person name="Wang L."/>
            <person name="Yuan Y."/>
            <person name="Fang M."/>
            <person name="Shi L."/>
            <person name="Lu R."/>
            <person name="Comes H.P."/>
            <person name="Ma Y."/>
            <person name="Chen Y."/>
            <person name="Huang G."/>
            <person name="Zhou Y."/>
            <person name="Zheng Z."/>
            <person name="Qiu Y."/>
        </authorList>
    </citation>
    <scope>NUCLEOTIDE SEQUENCE [LARGE SCALE GENOMIC DNA]</scope>
    <source>
        <tissue evidence="7">Roots</tissue>
    </source>
</reference>
<evidence type="ECO:0000256" key="3">
    <source>
        <dbReference type="ARBA" id="ARBA00022577"/>
    </source>
</evidence>
<sequence>MARLISLSGFFFLLLIISATNAIPQPTGVIQRCMKYLWSNRDCRPSECKKRCFDLHANNTGVSGECVGRVNHFSCQCNWDC</sequence>
<gene>
    <name evidence="7" type="ORF">SAY87_012231</name>
</gene>
<feature type="chain" id="PRO_5043033452" evidence="6">
    <location>
        <begin position="23"/>
        <end position="81"/>
    </location>
</feature>